<dbReference type="SUPFAM" id="SSF53474">
    <property type="entry name" value="alpha/beta-Hydrolases"/>
    <property type="match status" value="1"/>
</dbReference>
<dbReference type="GO" id="GO:0016787">
    <property type="term" value="F:hydrolase activity"/>
    <property type="evidence" value="ECO:0007669"/>
    <property type="project" value="UniProtKB-KW"/>
</dbReference>
<reference evidence="3 4" key="1">
    <citation type="submission" date="2015-03" db="EMBL/GenBank/DDBJ databases">
        <title>RNA-seq based gene annotation and comparative genomics of four Zymoseptoria species reveal species-specific pathogenicity related genes and transposable element activity.</title>
        <authorList>
            <person name="Grandaubert J."/>
            <person name="Bhattacharyya A."/>
            <person name="Stukenbrock E.H."/>
        </authorList>
    </citation>
    <scope>NUCLEOTIDE SEQUENCE [LARGE SCALE GENOMIC DNA]</scope>
    <source>
        <strain evidence="3 4">Zb18110</strain>
    </source>
</reference>
<dbReference type="AlphaFoldDB" id="A0A0F4G7E0"/>
<dbReference type="OrthoDB" id="3631038at2759"/>
<feature type="domain" description="Serine hydrolase" evidence="2">
    <location>
        <begin position="45"/>
        <end position="213"/>
    </location>
</feature>
<accession>A0A0F4G7E0</accession>
<protein>
    <recommendedName>
        <fullName evidence="2">Serine hydrolase domain-containing protein</fullName>
    </recommendedName>
</protein>
<evidence type="ECO:0000313" key="4">
    <source>
        <dbReference type="Proteomes" id="UP000033647"/>
    </source>
</evidence>
<dbReference type="GO" id="GO:0005737">
    <property type="term" value="C:cytoplasm"/>
    <property type="evidence" value="ECO:0007669"/>
    <property type="project" value="TreeGrafter"/>
</dbReference>
<dbReference type="EMBL" id="LAFY01004299">
    <property type="protein sequence ID" value="KJX93288.1"/>
    <property type="molecule type" value="Genomic_DNA"/>
</dbReference>
<dbReference type="Proteomes" id="UP000033647">
    <property type="component" value="Unassembled WGS sequence"/>
</dbReference>
<evidence type="ECO:0000256" key="1">
    <source>
        <dbReference type="ARBA" id="ARBA00022801"/>
    </source>
</evidence>
<dbReference type="InterPro" id="IPR029058">
    <property type="entry name" value="AB_hydrolase_fold"/>
</dbReference>
<keyword evidence="4" id="KW-1185">Reference proteome</keyword>
<keyword evidence="1" id="KW-0378">Hydrolase</keyword>
<comment type="caution">
    <text evidence="3">The sequence shown here is derived from an EMBL/GenBank/DDBJ whole genome shotgun (WGS) entry which is preliminary data.</text>
</comment>
<evidence type="ECO:0000313" key="3">
    <source>
        <dbReference type="EMBL" id="KJX93288.1"/>
    </source>
</evidence>
<dbReference type="InterPro" id="IPR005645">
    <property type="entry name" value="FSH-like_dom"/>
</dbReference>
<evidence type="ECO:0000259" key="2">
    <source>
        <dbReference type="Pfam" id="PF03959"/>
    </source>
</evidence>
<dbReference type="Pfam" id="PF03959">
    <property type="entry name" value="FSH1"/>
    <property type="match status" value="1"/>
</dbReference>
<proteinExistence type="predicted"/>
<dbReference type="Gene3D" id="3.40.50.1820">
    <property type="entry name" value="alpha/beta hydrolase"/>
    <property type="match status" value="1"/>
</dbReference>
<organism evidence="3 4">
    <name type="scientific">Zymoseptoria brevis</name>
    <dbReference type="NCBI Taxonomy" id="1047168"/>
    <lineage>
        <taxon>Eukaryota</taxon>
        <taxon>Fungi</taxon>
        <taxon>Dikarya</taxon>
        <taxon>Ascomycota</taxon>
        <taxon>Pezizomycotina</taxon>
        <taxon>Dothideomycetes</taxon>
        <taxon>Dothideomycetidae</taxon>
        <taxon>Mycosphaerellales</taxon>
        <taxon>Mycosphaerellaceae</taxon>
        <taxon>Zymoseptoria</taxon>
    </lineage>
</organism>
<dbReference type="GO" id="GO:0019748">
    <property type="term" value="P:secondary metabolic process"/>
    <property type="evidence" value="ECO:0007669"/>
    <property type="project" value="TreeGrafter"/>
</dbReference>
<dbReference type="STRING" id="1047168.A0A0F4G7E0"/>
<dbReference type="PANTHER" id="PTHR48070">
    <property type="entry name" value="ESTERASE OVCA2"/>
    <property type="match status" value="1"/>
</dbReference>
<dbReference type="InterPro" id="IPR050593">
    <property type="entry name" value="LovG"/>
</dbReference>
<name>A0A0F4G7E0_9PEZI</name>
<gene>
    <name evidence="3" type="ORF">TI39_contig4340g00005</name>
</gene>
<dbReference type="GO" id="GO:0005634">
    <property type="term" value="C:nucleus"/>
    <property type="evidence" value="ECO:0007669"/>
    <property type="project" value="TreeGrafter"/>
</dbReference>
<dbReference type="PANTHER" id="PTHR48070:SF7">
    <property type="entry name" value="SERINE HYDROLASE FSH DOMAIN-CONTAINING PROTEIN-RELATED"/>
    <property type="match status" value="1"/>
</dbReference>
<sequence>MTMNAASLLCLSSPAPASVTTLSTKHDSIPTKKFQTLLEPNQVNMRTFRAYLPPTWSFDYLEAPCDSEPGPGLKGIYPPPHFCFFDKYNPEELEEAVEYVREVVETDGPYDAIMGFSQGASVAAAFIAQSPTLIKFGIFICAALIPPITALSEELVKTIGTFGHIDLPTLHCVGQHDTCYPQSVELSKSCESSLGQVLVLPGGHDVPRDDVTSRNIAHAIEKCARRALAMC</sequence>